<proteinExistence type="predicted"/>
<evidence type="ECO:0000313" key="3">
    <source>
        <dbReference type="Proteomes" id="UP000272942"/>
    </source>
</evidence>
<accession>A0A3P8G897</accession>
<organism evidence="2 3">
    <name type="scientific">Echinostoma caproni</name>
    <dbReference type="NCBI Taxonomy" id="27848"/>
    <lineage>
        <taxon>Eukaryota</taxon>
        <taxon>Metazoa</taxon>
        <taxon>Spiralia</taxon>
        <taxon>Lophotrochozoa</taxon>
        <taxon>Platyhelminthes</taxon>
        <taxon>Trematoda</taxon>
        <taxon>Digenea</taxon>
        <taxon>Plagiorchiida</taxon>
        <taxon>Echinostomata</taxon>
        <taxon>Echinostomatoidea</taxon>
        <taxon>Echinostomatidae</taxon>
        <taxon>Echinostoma</taxon>
    </lineage>
</organism>
<evidence type="ECO:0000256" key="1">
    <source>
        <dbReference type="SAM" id="MobiDB-lite"/>
    </source>
</evidence>
<evidence type="ECO:0000313" key="2">
    <source>
        <dbReference type="EMBL" id="VDP84812.1"/>
    </source>
</evidence>
<name>A0A3P8G897_9TREM</name>
<feature type="compositionally biased region" description="Basic and acidic residues" evidence="1">
    <location>
        <begin position="115"/>
        <end position="124"/>
    </location>
</feature>
<feature type="region of interest" description="Disordered" evidence="1">
    <location>
        <begin position="88"/>
        <end position="156"/>
    </location>
</feature>
<reference evidence="2 3" key="1">
    <citation type="submission" date="2018-11" db="EMBL/GenBank/DDBJ databases">
        <authorList>
            <consortium name="Pathogen Informatics"/>
        </authorList>
    </citation>
    <scope>NUCLEOTIDE SEQUENCE [LARGE SCALE GENOMIC DNA]</scope>
    <source>
        <strain evidence="2 3">Egypt</strain>
    </source>
</reference>
<feature type="compositionally biased region" description="Polar residues" evidence="1">
    <location>
        <begin position="126"/>
        <end position="135"/>
    </location>
</feature>
<dbReference type="Proteomes" id="UP000272942">
    <property type="component" value="Unassembled WGS sequence"/>
</dbReference>
<sequence length="156" mass="17747">MDAKLKSAFRLIQQEVNILLPALQPVVSTPDDASSDRLDVNARSDQQFWLLRRVSELALAAGFIELTQGQAKSTRNWKKLYCRSYEPYFPGRGLMRGRAHQQQNRMGGGPPNRESGMRKEERNASTKRLNSPSNQDDGEGKQEPRTPAWIPDFIFD</sequence>
<keyword evidence="3" id="KW-1185">Reference proteome</keyword>
<dbReference type="EMBL" id="UZAN01046943">
    <property type="protein sequence ID" value="VDP84812.1"/>
    <property type="molecule type" value="Genomic_DNA"/>
</dbReference>
<dbReference type="AlphaFoldDB" id="A0A3P8G897"/>
<gene>
    <name evidence="2" type="ORF">ECPE_LOCUS9119</name>
</gene>
<protein>
    <submittedName>
        <fullName evidence="2">Uncharacterized protein</fullName>
    </submittedName>
</protein>